<dbReference type="GO" id="GO:0019843">
    <property type="term" value="F:rRNA binding"/>
    <property type="evidence" value="ECO:0007669"/>
    <property type="project" value="UniProtKB-KW"/>
</dbReference>
<keyword evidence="7" id="KW-0862">Zinc</keyword>
<evidence type="ECO:0000256" key="2">
    <source>
        <dbReference type="ARBA" id="ARBA00022730"/>
    </source>
</evidence>
<evidence type="ECO:0000256" key="6">
    <source>
        <dbReference type="ARBA" id="ARBA00035687"/>
    </source>
</evidence>
<comment type="caution">
    <text evidence="8">The sequence shown here is derived from an EMBL/GenBank/DDBJ whole genome shotgun (WGS) entry which is preliminary data.</text>
</comment>
<dbReference type="InterPro" id="IPR002150">
    <property type="entry name" value="Ribosomal_bL31"/>
</dbReference>
<keyword evidence="5 7" id="KW-0687">Ribonucleoprotein</keyword>
<evidence type="ECO:0000256" key="3">
    <source>
        <dbReference type="ARBA" id="ARBA00022884"/>
    </source>
</evidence>
<dbReference type="SUPFAM" id="SSF143800">
    <property type="entry name" value="L28p-like"/>
    <property type="match status" value="1"/>
</dbReference>
<dbReference type="NCBIfam" id="TIGR00105">
    <property type="entry name" value="L31"/>
    <property type="match status" value="1"/>
</dbReference>
<dbReference type="AlphaFoldDB" id="A0A1G2LAL6"/>
<protein>
    <recommendedName>
        <fullName evidence="6 7">Large ribosomal subunit protein bL31</fullName>
    </recommendedName>
</protein>
<keyword evidence="3 7" id="KW-0694">RNA-binding</keyword>
<accession>A0A1G2LAL6</accession>
<comment type="subunit">
    <text evidence="7">Part of the 50S ribosomal subunit.</text>
</comment>
<feature type="binding site" evidence="7">
    <location>
        <position position="40"/>
    </location>
    <ligand>
        <name>Zn(2+)</name>
        <dbReference type="ChEBI" id="CHEBI:29105"/>
    </ligand>
</feature>
<dbReference type="InterPro" id="IPR034704">
    <property type="entry name" value="Ribosomal_bL28/bL31-like_sf"/>
</dbReference>
<comment type="similarity">
    <text evidence="1 7">Belongs to the bacterial ribosomal protein bL31 family. Type A subfamily.</text>
</comment>
<name>A0A1G2LAL6_9BACT</name>
<comment type="cofactor">
    <cofactor evidence="7">
        <name>Zn(2+)</name>
        <dbReference type="ChEBI" id="CHEBI:29105"/>
    </cofactor>
    <text evidence="7">Binds 1 zinc ion per subunit.</text>
</comment>
<dbReference type="EMBL" id="MHQS01000012">
    <property type="protein sequence ID" value="OHA08675.1"/>
    <property type="molecule type" value="Genomic_DNA"/>
</dbReference>
<gene>
    <name evidence="7" type="primary">rpmE</name>
    <name evidence="8" type="ORF">A3B37_01900</name>
</gene>
<dbReference type="PANTHER" id="PTHR33280:SF1">
    <property type="entry name" value="LARGE RIBOSOMAL SUBUNIT PROTEIN BL31C"/>
    <property type="match status" value="1"/>
</dbReference>
<evidence type="ECO:0000256" key="1">
    <source>
        <dbReference type="ARBA" id="ARBA00009296"/>
    </source>
</evidence>
<sequence length="81" mass="9002">MKKDIHPPYHPAAAIHCACGNTIKTGSTKERIETEICSHCHPFYTGAAKLVDTAGRVEKFRARLAKKKTSEAPVKTRRGKR</sequence>
<evidence type="ECO:0000256" key="7">
    <source>
        <dbReference type="HAMAP-Rule" id="MF_00501"/>
    </source>
</evidence>
<evidence type="ECO:0000256" key="5">
    <source>
        <dbReference type="ARBA" id="ARBA00023274"/>
    </source>
</evidence>
<reference evidence="8 9" key="1">
    <citation type="journal article" date="2016" name="Nat. Commun.">
        <title>Thousands of microbial genomes shed light on interconnected biogeochemical processes in an aquifer system.</title>
        <authorList>
            <person name="Anantharaman K."/>
            <person name="Brown C.T."/>
            <person name="Hug L.A."/>
            <person name="Sharon I."/>
            <person name="Castelle C.J."/>
            <person name="Probst A.J."/>
            <person name="Thomas B.C."/>
            <person name="Singh A."/>
            <person name="Wilkins M.J."/>
            <person name="Karaoz U."/>
            <person name="Brodie E.L."/>
            <person name="Williams K.H."/>
            <person name="Hubbard S.S."/>
            <person name="Banfield J.F."/>
        </authorList>
    </citation>
    <scope>NUCLEOTIDE SEQUENCE [LARGE SCALE GENOMIC DNA]</scope>
</reference>
<dbReference type="GO" id="GO:0005840">
    <property type="term" value="C:ribosome"/>
    <property type="evidence" value="ECO:0007669"/>
    <property type="project" value="UniProtKB-KW"/>
</dbReference>
<dbReference type="PROSITE" id="PS01143">
    <property type="entry name" value="RIBOSOMAL_L31"/>
    <property type="match status" value="1"/>
</dbReference>
<dbReference type="GO" id="GO:0046872">
    <property type="term" value="F:metal ion binding"/>
    <property type="evidence" value="ECO:0007669"/>
    <property type="project" value="UniProtKB-KW"/>
</dbReference>
<feature type="binding site" evidence="7">
    <location>
        <position position="19"/>
    </location>
    <ligand>
        <name>Zn(2+)</name>
        <dbReference type="ChEBI" id="CHEBI:29105"/>
    </ligand>
</feature>
<organism evidence="8 9">
    <name type="scientific">Candidatus Sungbacteria bacterium RIFCSPLOWO2_01_FULL_59_16</name>
    <dbReference type="NCBI Taxonomy" id="1802280"/>
    <lineage>
        <taxon>Bacteria</taxon>
        <taxon>Candidatus Sungiibacteriota</taxon>
    </lineage>
</organism>
<evidence type="ECO:0000256" key="4">
    <source>
        <dbReference type="ARBA" id="ARBA00022980"/>
    </source>
</evidence>
<keyword evidence="4 7" id="KW-0689">Ribosomal protein</keyword>
<dbReference type="GO" id="GO:1990904">
    <property type="term" value="C:ribonucleoprotein complex"/>
    <property type="evidence" value="ECO:0007669"/>
    <property type="project" value="UniProtKB-KW"/>
</dbReference>
<dbReference type="Gene3D" id="4.10.830.30">
    <property type="entry name" value="Ribosomal protein L31"/>
    <property type="match status" value="1"/>
</dbReference>
<dbReference type="PRINTS" id="PR01249">
    <property type="entry name" value="RIBOSOMALL31"/>
</dbReference>
<dbReference type="InterPro" id="IPR027491">
    <property type="entry name" value="Ribosomal_bL31_A"/>
</dbReference>
<feature type="binding site" evidence="7">
    <location>
        <position position="17"/>
    </location>
    <ligand>
        <name>Zn(2+)</name>
        <dbReference type="ChEBI" id="CHEBI:29105"/>
    </ligand>
</feature>
<evidence type="ECO:0000313" key="9">
    <source>
        <dbReference type="Proteomes" id="UP000176705"/>
    </source>
</evidence>
<dbReference type="GO" id="GO:0006412">
    <property type="term" value="P:translation"/>
    <property type="evidence" value="ECO:0007669"/>
    <property type="project" value="UniProtKB-UniRule"/>
</dbReference>
<keyword evidence="2 7" id="KW-0699">rRNA-binding</keyword>
<dbReference type="InterPro" id="IPR042105">
    <property type="entry name" value="Ribosomal_bL31_sf"/>
</dbReference>
<proteinExistence type="inferred from homology"/>
<dbReference type="Proteomes" id="UP000176705">
    <property type="component" value="Unassembled WGS sequence"/>
</dbReference>
<evidence type="ECO:0000313" key="8">
    <source>
        <dbReference type="EMBL" id="OHA08675.1"/>
    </source>
</evidence>
<feature type="binding site" evidence="7">
    <location>
        <position position="37"/>
    </location>
    <ligand>
        <name>Zn(2+)</name>
        <dbReference type="ChEBI" id="CHEBI:29105"/>
    </ligand>
</feature>
<dbReference type="HAMAP" id="MF_00501">
    <property type="entry name" value="Ribosomal_bL31_1"/>
    <property type="match status" value="1"/>
</dbReference>
<dbReference type="NCBIfam" id="NF000612">
    <property type="entry name" value="PRK00019.1"/>
    <property type="match status" value="1"/>
</dbReference>
<dbReference type="Pfam" id="PF01197">
    <property type="entry name" value="Ribosomal_L31"/>
    <property type="match status" value="1"/>
</dbReference>
<dbReference type="STRING" id="1802280.A3B37_01900"/>
<comment type="function">
    <text evidence="7">Binds the 23S rRNA.</text>
</comment>
<dbReference type="PANTHER" id="PTHR33280">
    <property type="entry name" value="50S RIBOSOMAL PROTEIN L31, CHLOROPLASTIC"/>
    <property type="match status" value="1"/>
</dbReference>
<keyword evidence="7" id="KW-0479">Metal-binding</keyword>
<dbReference type="GO" id="GO:0003735">
    <property type="term" value="F:structural constituent of ribosome"/>
    <property type="evidence" value="ECO:0007669"/>
    <property type="project" value="InterPro"/>
</dbReference>